<dbReference type="Ensembl" id="ENSLBET00000027341.1">
    <property type="protein sequence ID" value="ENSLBEP00000026048.1"/>
    <property type="gene ID" value="ENSLBEG00000019846.1"/>
</dbReference>
<evidence type="ECO:0008006" key="4">
    <source>
        <dbReference type="Google" id="ProtNLM"/>
    </source>
</evidence>
<reference evidence="2" key="1">
    <citation type="submission" date="2025-08" db="UniProtKB">
        <authorList>
            <consortium name="Ensembl"/>
        </authorList>
    </citation>
    <scope>IDENTIFICATION</scope>
</reference>
<keyword evidence="3" id="KW-1185">Reference proteome</keyword>
<dbReference type="InterPro" id="IPR008922">
    <property type="entry name" value="Di-copper_centre_dom_sf"/>
</dbReference>
<name>A0A3Q3G4Z6_9LABR</name>
<sequence>MKAHVASAEGKSGLLVVTLCAPLTLAQFPRVCMSPEVLRSGQCCPSPTGVVGDECGFRSGRGQCVAISADNMRYGPQYPYTGRDDREMWPLRFFNRTCQCNGNFSGFDCGKCKHGLTGPNCDQRVPVGKRTDPCLYVERWQPEHSQ</sequence>
<dbReference type="GeneTree" id="ENSGT00940000155804"/>
<protein>
    <recommendedName>
        <fullName evidence="4">Laminin EGF-like domain-containing protein</fullName>
    </recommendedName>
</protein>
<keyword evidence="1" id="KW-0732">Signal</keyword>
<dbReference type="Proteomes" id="UP000261660">
    <property type="component" value="Unplaced"/>
</dbReference>
<proteinExistence type="predicted"/>
<organism evidence="2 3">
    <name type="scientific">Labrus bergylta</name>
    <name type="common">ballan wrasse</name>
    <dbReference type="NCBI Taxonomy" id="56723"/>
    <lineage>
        <taxon>Eukaryota</taxon>
        <taxon>Metazoa</taxon>
        <taxon>Chordata</taxon>
        <taxon>Craniata</taxon>
        <taxon>Vertebrata</taxon>
        <taxon>Euteleostomi</taxon>
        <taxon>Actinopterygii</taxon>
        <taxon>Neopterygii</taxon>
        <taxon>Teleostei</taxon>
        <taxon>Neoteleostei</taxon>
        <taxon>Acanthomorphata</taxon>
        <taxon>Eupercaria</taxon>
        <taxon>Labriformes</taxon>
        <taxon>Labridae</taxon>
        <taxon>Labrus</taxon>
    </lineage>
</organism>
<evidence type="ECO:0000313" key="2">
    <source>
        <dbReference type="Ensembl" id="ENSLBEP00000026048.1"/>
    </source>
</evidence>
<evidence type="ECO:0000256" key="1">
    <source>
        <dbReference type="SAM" id="SignalP"/>
    </source>
</evidence>
<reference evidence="2" key="2">
    <citation type="submission" date="2025-09" db="UniProtKB">
        <authorList>
            <consortium name="Ensembl"/>
        </authorList>
    </citation>
    <scope>IDENTIFICATION</scope>
</reference>
<accession>A0A3Q3G4Z6</accession>
<feature type="signal peptide" evidence="1">
    <location>
        <begin position="1"/>
        <end position="26"/>
    </location>
</feature>
<dbReference type="STRING" id="56723.ENSLBEP00000026048"/>
<evidence type="ECO:0000313" key="3">
    <source>
        <dbReference type="Proteomes" id="UP000261660"/>
    </source>
</evidence>
<dbReference type="AlphaFoldDB" id="A0A3Q3G4Z6"/>
<dbReference type="SUPFAM" id="SSF48056">
    <property type="entry name" value="Di-copper centre-containing domain"/>
    <property type="match status" value="1"/>
</dbReference>
<dbReference type="InParanoid" id="A0A3Q3G4Z6"/>
<feature type="chain" id="PRO_5018775907" description="Laminin EGF-like domain-containing protein" evidence="1">
    <location>
        <begin position="27"/>
        <end position="146"/>
    </location>
</feature>